<keyword evidence="8" id="KW-1185">Reference proteome</keyword>
<dbReference type="SMART" id="SM01117">
    <property type="entry name" value="Cyt-b5"/>
    <property type="match status" value="1"/>
</dbReference>
<organism evidence="7 8">
    <name type="scientific">Thioalkalicoccus limnaeus</name>
    <dbReference type="NCBI Taxonomy" id="120681"/>
    <lineage>
        <taxon>Bacteria</taxon>
        <taxon>Pseudomonadati</taxon>
        <taxon>Pseudomonadota</taxon>
        <taxon>Gammaproteobacteria</taxon>
        <taxon>Chromatiales</taxon>
        <taxon>Chromatiaceae</taxon>
        <taxon>Thioalkalicoccus</taxon>
    </lineage>
</organism>
<dbReference type="InterPro" id="IPR050668">
    <property type="entry name" value="Cytochrome_b5"/>
</dbReference>
<feature type="chain" id="PRO_5045493942" evidence="5">
    <location>
        <begin position="32"/>
        <end position="116"/>
    </location>
</feature>
<evidence type="ECO:0000256" key="5">
    <source>
        <dbReference type="SAM" id="SignalP"/>
    </source>
</evidence>
<evidence type="ECO:0000256" key="2">
    <source>
        <dbReference type="ARBA" id="ARBA00022723"/>
    </source>
</evidence>
<evidence type="ECO:0000256" key="1">
    <source>
        <dbReference type="ARBA" id="ARBA00022617"/>
    </source>
</evidence>
<dbReference type="Proteomes" id="UP001564408">
    <property type="component" value="Unassembled WGS sequence"/>
</dbReference>
<gene>
    <name evidence="7" type="ORF">ABC977_07135</name>
</gene>
<evidence type="ECO:0000256" key="3">
    <source>
        <dbReference type="ARBA" id="ARBA00023004"/>
    </source>
</evidence>
<evidence type="ECO:0000313" key="7">
    <source>
        <dbReference type="EMBL" id="MEY6432183.1"/>
    </source>
</evidence>
<name>A0ABV4BCE7_9GAMM</name>
<dbReference type="InterPro" id="IPR036400">
    <property type="entry name" value="Cyt_B5-like_heme/steroid_sf"/>
</dbReference>
<accession>A0ABV4BCE7</accession>
<evidence type="ECO:0000259" key="6">
    <source>
        <dbReference type="PROSITE" id="PS50255"/>
    </source>
</evidence>
<keyword evidence="1" id="KW-0349">Heme</keyword>
<dbReference type="Gene3D" id="3.10.120.10">
    <property type="entry name" value="Cytochrome b5-like heme/steroid binding domain"/>
    <property type="match status" value="1"/>
</dbReference>
<dbReference type="Pfam" id="PF00173">
    <property type="entry name" value="Cyt-b5"/>
    <property type="match status" value="1"/>
</dbReference>
<dbReference type="PROSITE" id="PS50255">
    <property type="entry name" value="CYTOCHROME_B5_2"/>
    <property type="match status" value="1"/>
</dbReference>
<dbReference type="RefSeq" id="WP_369666565.1">
    <property type="nucleotide sequence ID" value="NZ_JBDKXB010000006.1"/>
</dbReference>
<dbReference type="InterPro" id="IPR001199">
    <property type="entry name" value="Cyt_B5-like_heme/steroid-bd"/>
</dbReference>
<sequence length="116" mass="13011">MTQTICRPSRATRTTSLICFMVLAGAWNLAAGQSGEYTLEQVAEHDTLDSCWMAIEGQVYDVTRQIPIHPTTPDVLEPWCGREATEGMRTRGQDEDHSPAAWAMLQIYRIGRLAEQ</sequence>
<reference evidence="7 8" key="1">
    <citation type="submission" date="2024-05" db="EMBL/GenBank/DDBJ databases">
        <title>Genome Sequence and Characterization of the New Strain Purple Sulfur Bacterium of Genus Thioalkalicoccus.</title>
        <authorList>
            <person name="Bryantseva I.A."/>
            <person name="Kyndt J.A."/>
            <person name="Imhoff J.F."/>
        </authorList>
    </citation>
    <scope>NUCLEOTIDE SEQUENCE [LARGE SCALE GENOMIC DNA]</scope>
    <source>
        <strain evidence="7 8">Um2</strain>
    </source>
</reference>
<protein>
    <submittedName>
        <fullName evidence="7">Cytochrome b5-like heme/steroid binding domain-containing protein</fullName>
    </submittedName>
</protein>
<comment type="similarity">
    <text evidence="4">Belongs to the cytochrome b5 family.</text>
</comment>
<evidence type="ECO:0000313" key="8">
    <source>
        <dbReference type="Proteomes" id="UP001564408"/>
    </source>
</evidence>
<keyword evidence="3" id="KW-0408">Iron</keyword>
<feature type="domain" description="Cytochrome b5 heme-binding" evidence="6">
    <location>
        <begin position="34"/>
        <end position="114"/>
    </location>
</feature>
<proteinExistence type="inferred from homology"/>
<comment type="caution">
    <text evidence="7">The sequence shown here is derived from an EMBL/GenBank/DDBJ whole genome shotgun (WGS) entry which is preliminary data.</text>
</comment>
<dbReference type="PANTHER" id="PTHR19359">
    <property type="entry name" value="CYTOCHROME B5"/>
    <property type="match status" value="1"/>
</dbReference>
<dbReference type="EMBL" id="JBDKXB010000006">
    <property type="protein sequence ID" value="MEY6432183.1"/>
    <property type="molecule type" value="Genomic_DNA"/>
</dbReference>
<feature type="signal peptide" evidence="5">
    <location>
        <begin position="1"/>
        <end position="31"/>
    </location>
</feature>
<keyword evidence="2" id="KW-0479">Metal-binding</keyword>
<dbReference type="SUPFAM" id="SSF55856">
    <property type="entry name" value="Cytochrome b5-like heme/steroid binding domain"/>
    <property type="match status" value="1"/>
</dbReference>
<evidence type="ECO:0000256" key="4">
    <source>
        <dbReference type="ARBA" id="ARBA00038168"/>
    </source>
</evidence>
<keyword evidence="5" id="KW-0732">Signal</keyword>